<dbReference type="VEuPathDB" id="PlasmoDB:PVLDE_0700270"/>
<dbReference type="AlphaFoldDB" id="A0A6V7RZ90"/>
<dbReference type="Proteomes" id="UP000515308">
    <property type="component" value="Chromosome PVLDE_07"/>
</dbReference>
<feature type="region of interest" description="Disordered" evidence="1">
    <location>
        <begin position="126"/>
        <end position="149"/>
    </location>
</feature>
<evidence type="ECO:0000313" key="2">
    <source>
        <dbReference type="EMBL" id="CAD2088776.1"/>
    </source>
</evidence>
<dbReference type="EMBL" id="LR865369">
    <property type="protein sequence ID" value="CAD2088776.1"/>
    <property type="molecule type" value="Genomic_DNA"/>
</dbReference>
<gene>
    <name evidence="2" type="ORF">PVLDE_0700270</name>
</gene>
<organism evidence="2 3">
    <name type="scientific">Plasmodium vinckei lentum</name>
    <dbReference type="NCBI Taxonomy" id="138297"/>
    <lineage>
        <taxon>Eukaryota</taxon>
        <taxon>Sar</taxon>
        <taxon>Alveolata</taxon>
        <taxon>Apicomplexa</taxon>
        <taxon>Aconoidasida</taxon>
        <taxon>Haemosporida</taxon>
        <taxon>Plasmodiidae</taxon>
        <taxon>Plasmodium</taxon>
        <taxon>Plasmodium (Vinckeia)</taxon>
    </lineage>
</organism>
<evidence type="ECO:0000256" key="1">
    <source>
        <dbReference type="SAM" id="MobiDB-lite"/>
    </source>
</evidence>
<feature type="compositionally biased region" description="Basic and acidic residues" evidence="1">
    <location>
        <begin position="129"/>
        <end position="149"/>
    </location>
</feature>
<evidence type="ECO:0000313" key="3">
    <source>
        <dbReference type="Proteomes" id="UP000515308"/>
    </source>
</evidence>
<evidence type="ECO:0008006" key="4">
    <source>
        <dbReference type="Google" id="ProtNLM"/>
    </source>
</evidence>
<sequence length="634" mass="72791">MAALNGAKQYHDFATEAEELPVFTNSHQNCELILDDNDEDLGYHKIFEINIKDDNENITIGMNKEACRSVTEPSDDENVSGDFPNENINQEIINYVYENLLVKGANNESSSNNLDSNDKVVKNLRATSKKKELDDNDQKKTSSETLEETHEGNRAIIKKDEYKLSLKSPVLVEGKCFISSDTIYFVSEFNQILKNSSIIRVKYDTLLLAKYAQELNIIPKWLKIQPDESQSFVFTSLLDKDDIYDSISNMIKYAIDSKQKLETNPTPYDRTQTISQKNELNSNGIKSSPDLSENVLIIKDVDDMISMNLYPEEIKLLEENEFYSDLKYATSLYINKDFKEVYYNVFSKITEKNPYYEFYKQKLDPQGANYDQFNELCDTIQTPSGYSFDFKYNISLTKAKRKVYGIFKIPTRSDINETIKLFFFDSCIVLQTQINFVSILPILKSFRAVITAVIHDVPSEDGSGKNATQIDMLYGAYFFEFSFFKSFVINNLLPLLEIACLKFKICVNECINDIYKNKALRERGIEISNINNIFRTPNSSGSNSCITNNEKSRHPDARNRTLDGFKNQIINPQNNEIIINTKHIKNIVGNYINEAMHVNPMVTPSDKIPNFASSSIIILMYIYMNFIQSLRNSS</sequence>
<reference evidence="2 3" key="1">
    <citation type="submission" date="2020-08" db="EMBL/GenBank/DDBJ databases">
        <authorList>
            <person name="Ramaprasad A."/>
        </authorList>
    </citation>
    <scope>NUCLEOTIDE SEQUENCE [LARGE SCALE GENOMIC DNA]</scope>
</reference>
<dbReference type="InterPro" id="IPR011993">
    <property type="entry name" value="PH-like_dom_sf"/>
</dbReference>
<dbReference type="Gene3D" id="2.30.29.30">
    <property type="entry name" value="Pleckstrin-homology domain (PH domain)/Phosphotyrosine-binding domain (PTB)"/>
    <property type="match status" value="1"/>
</dbReference>
<proteinExistence type="predicted"/>
<protein>
    <recommendedName>
        <fullName evidence="4">GRAM domain-containing protein</fullName>
    </recommendedName>
</protein>
<accession>A0A6V7RZ90</accession>
<name>A0A6V7RZ90_PLAVN</name>